<evidence type="ECO:0000313" key="3">
    <source>
        <dbReference type="EMBL" id="KAK7882547.1"/>
    </source>
</evidence>
<dbReference type="Pfam" id="PF02197">
    <property type="entry name" value="RIIa"/>
    <property type="match status" value="1"/>
</dbReference>
<evidence type="ECO:0000256" key="1">
    <source>
        <dbReference type="SAM" id="MobiDB-lite"/>
    </source>
</evidence>
<proteinExistence type="predicted"/>
<comment type="caution">
    <text evidence="3">The sequence shown here is derived from an EMBL/GenBank/DDBJ whole genome shotgun (WGS) entry which is preliminary data.</text>
</comment>
<dbReference type="CDD" id="cd23767">
    <property type="entry name" value="IQCD"/>
    <property type="match status" value="1"/>
</dbReference>
<name>A0AAW0MP37_9GOBI</name>
<dbReference type="SMART" id="SM00015">
    <property type="entry name" value="IQ"/>
    <property type="match status" value="1"/>
</dbReference>
<organism evidence="3 4">
    <name type="scientific">Mugilogobius chulae</name>
    <name type="common">yellowstripe goby</name>
    <dbReference type="NCBI Taxonomy" id="88201"/>
    <lineage>
        <taxon>Eukaryota</taxon>
        <taxon>Metazoa</taxon>
        <taxon>Chordata</taxon>
        <taxon>Craniata</taxon>
        <taxon>Vertebrata</taxon>
        <taxon>Euteleostomi</taxon>
        <taxon>Actinopterygii</taxon>
        <taxon>Neopterygii</taxon>
        <taxon>Teleostei</taxon>
        <taxon>Neoteleostei</taxon>
        <taxon>Acanthomorphata</taxon>
        <taxon>Gobiaria</taxon>
        <taxon>Gobiiformes</taxon>
        <taxon>Gobioidei</taxon>
        <taxon>Gobiidae</taxon>
        <taxon>Gobionellinae</taxon>
        <taxon>Mugilogobius</taxon>
    </lineage>
</organism>
<feature type="region of interest" description="Disordered" evidence="1">
    <location>
        <begin position="248"/>
        <end position="267"/>
    </location>
</feature>
<dbReference type="AlphaFoldDB" id="A0AAW0MP37"/>
<feature type="compositionally biased region" description="Acidic residues" evidence="1">
    <location>
        <begin position="518"/>
        <end position="530"/>
    </location>
</feature>
<keyword evidence="4" id="KW-1185">Reference proteome</keyword>
<dbReference type="InterPro" id="IPR003117">
    <property type="entry name" value="cAMP_dep_PK_reg_su_I/II_a/b"/>
</dbReference>
<sequence>MAMPISNTHLRVPRGFGALLEGLTREILRDQPKDIPKYSANYFENLLEQREEKGTDPSEWAAKLEDRYYNNHSFKSQDHAPETAVSNSQDSTAEDYSGQSQGDVSMDTIKNKHLNTSENKESSPIKTQAESGNEPVNASGDPSLSSKFYPSTTSNQENSESQNYEVQLLSEKANIKIQESNGESEDDDGQELMDQEDKPGNDNICSADLEQEATDAASITDEDAEQKCELRQQTPISQLEIIEQKSEQLASNGVTTSHDFEETNKDESLVEISFEDVPDIQQSMNDELRINAERREITDVLSNAQEVQLVEEKLDDDTEDNISNHDASMEESIGIIDPEHQSTTLADHLVDEDTNQNNDENSSLKDKLRKCSLTEETTTIVEQTNNSEIEDNQEMDHQKLFDKDVASELTQLIDSNVQMLEEHQDKSEDDFLENNDEEQYQEETLDKYFTVSQDQHSEEGLSDSEVKEGHSSHVQDNVNLDLEEWPDKEDKGLQEEQQDTLYSKQPNEEQEECSRPQEEEDIMDIPLDDPEANRAAAKIQAGFRGHMTRKKMKPEDKTEGEERQEDRGQ</sequence>
<feature type="region of interest" description="Disordered" evidence="1">
    <location>
        <begin position="72"/>
        <end position="205"/>
    </location>
</feature>
<reference evidence="4" key="1">
    <citation type="submission" date="2024-04" db="EMBL/GenBank/DDBJ databases">
        <title>Salinicola lusitanus LLJ914,a marine bacterium isolated from the Okinawa Trough.</title>
        <authorList>
            <person name="Li J."/>
        </authorList>
    </citation>
    <scope>NUCLEOTIDE SEQUENCE [LARGE SCALE GENOMIC DNA]</scope>
</reference>
<gene>
    <name evidence="3" type="ORF">WMY93_028721</name>
</gene>
<dbReference type="CDD" id="cd12100">
    <property type="entry name" value="DD_CABYR_SP17"/>
    <property type="match status" value="1"/>
</dbReference>
<feature type="compositionally biased region" description="Basic and acidic residues" evidence="1">
    <location>
        <begin position="553"/>
        <end position="569"/>
    </location>
</feature>
<feature type="compositionally biased region" description="Acidic residues" evidence="1">
    <location>
        <begin position="182"/>
        <end position="194"/>
    </location>
</feature>
<feature type="compositionally biased region" description="Basic and acidic residues" evidence="1">
    <location>
        <begin position="258"/>
        <end position="267"/>
    </location>
</feature>
<accession>A0AAW0MP37</accession>
<dbReference type="Proteomes" id="UP001460270">
    <property type="component" value="Unassembled WGS sequence"/>
</dbReference>
<dbReference type="SUPFAM" id="SSF47391">
    <property type="entry name" value="Dimerization-anchoring domain of cAMP-dependent PK regulatory subunit"/>
    <property type="match status" value="1"/>
</dbReference>
<dbReference type="PANTHER" id="PTHR10699:SF16">
    <property type="entry name" value="SPERM SURFACE PROTEIN SP17"/>
    <property type="match status" value="1"/>
</dbReference>
<evidence type="ECO:0000259" key="2">
    <source>
        <dbReference type="SMART" id="SM00394"/>
    </source>
</evidence>
<dbReference type="EMBL" id="JBBPFD010000021">
    <property type="protein sequence ID" value="KAK7882547.1"/>
    <property type="molecule type" value="Genomic_DNA"/>
</dbReference>
<feature type="compositionally biased region" description="Basic and acidic residues" evidence="1">
    <location>
        <begin position="455"/>
        <end position="473"/>
    </location>
</feature>
<feature type="region of interest" description="Disordered" evidence="1">
    <location>
        <begin position="449"/>
        <end position="569"/>
    </location>
</feature>
<dbReference type="SMART" id="SM00394">
    <property type="entry name" value="RIIa"/>
    <property type="match status" value="1"/>
</dbReference>
<dbReference type="InterPro" id="IPR000048">
    <property type="entry name" value="IQ_motif_EF-hand-BS"/>
</dbReference>
<feature type="domain" description="RIIa" evidence="2">
    <location>
        <begin position="14"/>
        <end position="51"/>
    </location>
</feature>
<dbReference type="Gene3D" id="1.20.890.10">
    <property type="entry name" value="cAMP-dependent protein kinase regulatory subunit, dimerization-anchoring domain"/>
    <property type="match status" value="1"/>
</dbReference>
<feature type="compositionally biased region" description="Basic and acidic residues" evidence="1">
    <location>
        <begin position="72"/>
        <end position="81"/>
    </location>
</feature>
<dbReference type="Pfam" id="PF00612">
    <property type="entry name" value="IQ"/>
    <property type="match status" value="1"/>
</dbReference>
<dbReference type="PANTHER" id="PTHR10699">
    <property type="entry name" value="NEUROMODULIN"/>
    <property type="match status" value="1"/>
</dbReference>
<feature type="compositionally biased region" description="Polar residues" evidence="1">
    <location>
        <begin position="248"/>
        <end position="257"/>
    </location>
</feature>
<dbReference type="InterPro" id="IPR047579">
    <property type="entry name" value="DD_CABYR_SP17"/>
</dbReference>
<dbReference type="PROSITE" id="PS50096">
    <property type="entry name" value="IQ"/>
    <property type="match status" value="1"/>
</dbReference>
<feature type="compositionally biased region" description="Polar residues" evidence="1">
    <location>
        <begin position="124"/>
        <end position="165"/>
    </location>
</feature>
<evidence type="ECO:0000313" key="4">
    <source>
        <dbReference type="Proteomes" id="UP001460270"/>
    </source>
</evidence>
<dbReference type="GO" id="GO:0005516">
    <property type="term" value="F:calmodulin binding"/>
    <property type="evidence" value="ECO:0007669"/>
    <property type="project" value="TreeGrafter"/>
</dbReference>
<protein>
    <recommendedName>
        <fullName evidence="2">RIIa domain-containing protein</fullName>
    </recommendedName>
</protein>